<gene>
    <name evidence="2" type="ORF">QEZ40_003179</name>
</gene>
<comment type="caution">
    <text evidence="2">The sequence shown here is derived from an EMBL/GenBank/DDBJ whole genome shotgun (WGS) entry which is preliminary data.</text>
</comment>
<protein>
    <recommendedName>
        <fullName evidence="4">Resolvase/invertase-type recombinase catalytic domain-containing protein</fullName>
    </recommendedName>
</protein>
<keyword evidence="3" id="KW-1185">Reference proteome</keyword>
<name>A0ABT7GZD9_9ACTN</name>
<proteinExistence type="predicted"/>
<reference evidence="2 3" key="1">
    <citation type="submission" date="2023-05" db="EMBL/GenBank/DDBJ databases">
        <title>Sequencing and Assembly of Streptomyces sp. NP73.</title>
        <authorList>
            <person name="Konwar A.N."/>
            <person name="Saikia K."/>
            <person name="Thakur D."/>
        </authorList>
    </citation>
    <scope>NUCLEOTIDE SEQUENCE [LARGE SCALE GENOMIC DNA]</scope>
    <source>
        <strain evidence="2 3">NP73</strain>
    </source>
</reference>
<dbReference type="EMBL" id="JASITI010000027">
    <property type="protein sequence ID" value="MDK9498229.1"/>
    <property type="molecule type" value="Genomic_DNA"/>
</dbReference>
<evidence type="ECO:0008006" key="4">
    <source>
        <dbReference type="Google" id="ProtNLM"/>
    </source>
</evidence>
<feature type="region of interest" description="Disordered" evidence="1">
    <location>
        <begin position="113"/>
        <end position="136"/>
    </location>
</feature>
<dbReference type="RefSeq" id="WP_285343933.1">
    <property type="nucleotide sequence ID" value="NZ_JASITI010000027.1"/>
</dbReference>
<evidence type="ECO:0000313" key="2">
    <source>
        <dbReference type="EMBL" id="MDK9498229.1"/>
    </source>
</evidence>
<accession>A0ABT7GZD9</accession>
<feature type="compositionally biased region" description="Low complexity" evidence="1">
    <location>
        <begin position="126"/>
        <end position="136"/>
    </location>
</feature>
<sequence>MERITEHREVGEVHVYGYLRHTTGSAARHTALVDSVAEYCLQHELTLHGVFTERGATTNPLGPAFVGLLDVLDLAGTYGVVVPSRSHLGPKGLAAERERRIKEAGASLIVVRGSTSRPGRERPAEARPVARQRGGV</sequence>
<organism evidence="2 3">
    <name type="scientific">Streptomyces katrae</name>
    <dbReference type="NCBI Taxonomy" id="68223"/>
    <lineage>
        <taxon>Bacteria</taxon>
        <taxon>Bacillati</taxon>
        <taxon>Actinomycetota</taxon>
        <taxon>Actinomycetes</taxon>
        <taxon>Kitasatosporales</taxon>
        <taxon>Streptomycetaceae</taxon>
        <taxon>Streptomyces</taxon>
    </lineage>
</organism>
<evidence type="ECO:0000313" key="3">
    <source>
        <dbReference type="Proteomes" id="UP001223390"/>
    </source>
</evidence>
<dbReference type="Proteomes" id="UP001223390">
    <property type="component" value="Unassembled WGS sequence"/>
</dbReference>
<evidence type="ECO:0000256" key="1">
    <source>
        <dbReference type="SAM" id="MobiDB-lite"/>
    </source>
</evidence>